<accession>A0ACC8X7J7</accession>
<gene>
    <name evidence="1" type="ORF">AN396_12385</name>
</gene>
<organism evidence="1 2">
    <name type="scientific">Candidatus Epulonipiscium fishelsonii</name>
    <dbReference type="NCBI Taxonomy" id="77094"/>
    <lineage>
        <taxon>Bacteria</taxon>
        <taxon>Bacillati</taxon>
        <taxon>Bacillota</taxon>
        <taxon>Clostridia</taxon>
        <taxon>Lachnospirales</taxon>
        <taxon>Lachnospiraceae</taxon>
        <taxon>Candidatus Epulonipiscium</taxon>
    </lineage>
</organism>
<name>A0ACC8X7J7_9FIRM</name>
<evidence type="ECO:0000313" key="2">
    <source>
        <dbReference type="Proteomes" id="UP000188605"/>
    </source>
</evidence>
<reference evidence="1" key="1">
    <citation type="submission" date="2016-08" db="EMBL/GenBank/DDBJ databases">
        <authorList>
            <person name="Ngugi D.K."/>
            <person name="Miyake S."/>
            <person name="Stingl U."/>
        </authorList>
    </citation>
    <scope>NUCLEOTIDE SEQUENCE</scope>
    <source>
        <strain evidence="1">SCG-B11WGA-EpuloA1</strain>
    </source>
</reference>
<dbReference type="Proteomes" id="UP000188605">
    <property type="component" value="Unassembled WGS sequence"/>
</dbReference>
<proteinExistence type="predicted"/>
<protein>
    <submittedName>
        <fullName evidence="1">Arginine repressor</fullName>
    </submittedName>
</protein>
<dbReference type="EMBL" id="LJDB01000105">
    <property type="protein sequence ID" value="ONI37709.1"/>
    <property type="molecule type" value="Genomic_DNA"/>
</dbReference>
<sequence>MKEKRQTAILNLIDKYEIETQESLVENLENEGFKVTQATISRDIRELKLTKVSTKSNTQKYISLNNYETPLSDKVIRVFKTGYLSMDFANNILVIKTLSGMGNAVASAVDAFNYNEILGTIAGDDTIFCVVRENYQADKISKKFEEVLNS</sequence>
<keyword evidence="2" id="KW-1185">Reference proteome</keyword>
<comment type="caution">
    <text evidence="1">The sequence shown here is derived from an EMBL/GenBank/DDBJ whole genome shotgun (WGS) entry which is preliminary data.</text>
</comment>
<evidence type="ECO:0000313" key="1">
    <source>
        <dbReference type="EMBL" id="ONI37709.1"/>
    </source>
</evidence>